<gene>
    <name evidence="12" type="ORF">CVIRNUC_007553</name>
</gene>
<keyword evidence="6" id="KW-0540">Nuclease</keyword>
<evidence type="ECO:0000256" key="3">
    <source>
        <dbReference type="ARBA" id="ARBA00007823"/>
    </source>
</evidence>
<evidence type="ECO:0000256" key="1">
    <source>
        <dbReference type="ARBA" id="ARBA00000402"/>
    </source>
</evidence>
<reference evidence="12 13" key="1">
    <citation type="submission" date="2023-10" db="EMBL/GenBank/DDBJ databases">
        <authorList>
            <person name="Maclean D."/>
            <person name="Macfadyen A."/>
        </authorList>
    </citation>
    <scope>NUCLEOTIDE SEQUENCE [LARGE SCALE GENOMIC DNA]</scope>
</reference>
<dbReference type="InterPro" id="IPR001279">
    <property type="entry name" value="Metallo-B-lactamas"/>
</dbReference>
<evidence type="ECO:0000259" key="11">
    <source>
        <dbReference type="Pfam" id="PF12706"/>
    </source>
</evidence>
<comment type="similarity">
    <text evidence="3">Belongs to the RNase Z family.</text>
</comment>
<dbReference type="Gene3D" id="3.60.15.10">
    <property type="entry name" value="Ribonuclease Z/Hydroxyacylglutathione hydrolase-like"/>
    <property type="match status" value="1"/>
</dbReference>
<evidence type="ECO:0000256" key="6">
    <source>
        <dbReference type="ARBA" id="ARBA00022722"/>
    </source>
</evidence>
<organism evidence="12 13">
    <name type="scientific">Coccomyxa viridis</name>
    <dbReference type="NCBI Taxonomy" id="1274662"/>
    <lineage>
        <taxon>Eukaryota</taxon>
        <taxon>Viridiplantae</taxon>
        <taxon>Chlorophyta</taxon>
        <taxon>core chlorophytes</taxon>
        <taxon>Trebouxiophyceae</taxon>
        <taxon>Trebouxiophyceae incertae sedis</taxon>
        <taxon>Coccomyxaceae</taxon>
        <taxon>Coccomyxa</taxon>
    </lineage>
</organism>
<proteinExistence type="inferred from homology"/>
<evidence type="ECO:0000256" key="8">
    <source>
        <dbReference type="ARBA" id="ARBA00022759"/>
    </source>
</evidence>
<keyword evidence="9" id="KW-0378">Hydrolase</keyword>
<name>A0AAV1IAF1_9CHLO</name>
<dbReference type="GO" id="GO:1990180">
    <property type="term" value="P:mitochondrial tRNA 3'-end processing"/>
    <property type="evidence" value="ECO:0007669"/>
    <property type="project" value="TreeGrafter"/>
</dbReference>
<feature type="domain" description="Metallo-beta-lactamase" evidence="11">
    <location>
        <begin position="164"/>
        <end position="382"/>
    </location>
</feature>
<sequence length="443" mass="47893">MQGFPAGTTHILAAVNKGSAMLEGSAALQAQLNALMPEFFPMHQHKFAPQPDLPGLKLLSGENLMRIHLRPKREEPLDYRETRPVFDSDSIKSGLRQAHPQVFQALEQAREGSTSLRSNVPPCIAAAGREELEVVFLGTGAALPSKYRNVTATYLNFFGKGGMLLDCGEGSYGQLRRRYGTAADDVIARLRCIWISHIHADHHAGLSRVLAARTALLGAGAAPLLVIGPQPLRRVLAAVHRLEPMAFCFVESSYTTASAWSQGVDLAGPQAAVQTAREALGLVRLESFPVQHCAHAYGCVLESAAGWKLALSGDTRPCPAVAEAARDATILIHEATFESTRKEGLSEYEFEQEALAKRHSMTHEAVQTGKQAGAYRTILTHFSQRYPKIPVVDASFLDSTCIAFDLMSVNLKDLPDLPRAIPALQALFQIGGDSGEPNASINA</sequence>
<comment type="cofactor">
    <cofactor evidence="2">
        <name>Zn(2+)</name>
        <dbReference type="ChEBI" id="CHEBI:29105"/>
    </cofactor>
</comment>
<dbReference type="InterPro" id="IPR047151">
    <property type="entry name" value="RNZ2-like"/>
</dbReference>
<evidence type="ECO:0000256" key="9">
    <source>
        <dbReference type="ARBA" id="ARBA00022801"/>
    </source>
</evidence>
<keyword evidence="7" id="KW-0479">Metal-binding</keyword>
<dbReference type="EMBL" id="CAUYUE010000010">
    <property type="protein sequence ID" value="CAK0784349.1"/>
    <property type="molecule type" value="Genomic_DNA"/>
</dbReference>
<evidence type="ECO:0000256" key="5">
    <source>
        <dbReference type="ARBA" id="ARBA00022694"/>
    </source>
</evidence>
<dbReference type="GO" id="GO:0046872">
    <property type="term" value="F:metal ion binding"/>
    <property type="evidence" value="ECO:0007669"/>
    <property type="project" value="UniProtKB-KW"/>
</dbReference>
<evidence type="ECO:0000256" key="10">
    <source>
        <dbReference type="ARBA" id="ARBA00022833"/>
    </source>
</evidence>
<dbReference type="SUPFAM" id="SSF56281">
    <property type="entry name" value="Metallo-hydrolase/oxidoreductase"/>
    <property type="match status" value="1"/>
</dbReference>
<keyword evidence="8" id="KW-0255">Endonuclease</keyword>
<accession>A0AAV1IAF1</accession>
<evidence type="ECO:0000256" key="2">
    <source>
        <dbReference type="ARBA" id="ARBA00001947"/>
    </source>
</evidence>
<evidence type="ECO:0000256" key="7">
    <source>
        <dbReference type="ARBA" id="ARBA00022723"/>
    </source>
</evidence>
<dbReference type="Pfam" id="PF12706">
    <property type="entry name" value="Lactamase_B_2"/>
    <property type="match status" value="1"/>
</dbReference>
<dbReference type="PANTHER" id="PTHR12553">
    <property type="entry name" value="ZINC PHOSPHODIESTERASE ELAC PROTEIN 2"/>
    <property type="match status" value="1"/>
</dbReference>
<evidence type="ECO:0000256" key="4">
    <source>
        <dbReference type="ARBA" id="ARBA00012477"/>
    </source>
</evidence>
<comment type="caution">
    <text evidence="12">The sequence shown here is derived from an EMBL/GenBank/DDBJ whole genome shotgun (WGS) entry which is preliminary data.</text>
</comment>
<keyword evidence="5" id="KW-0819">tRNA processing</keyword>
<comment type="catalytic activity">
    <reaction evidence="1">
        <text>Endonucleolytic cleavage of RNA, removing extra 3' nucleotides from tRNA precursor, generating 3' termini of tRNAs. A 3'-hydroxy group is left at the tRNA terminus and a 5'-phosphoryl group is left at the trailer molecule.</text>
        <dbReference type="EC" id="3.1.26.11"/>
    </reaction>
</comment>
<dbReference type="EC" id="3.1.26.11" evidence="4"/>
<evidence type="ECO:0000313" key="12">
    <source>
        <dbReference type="EMBL" id="CAK0784349.1"/>
    </source>
</evidence>
<keyword evidence="10" id="KW-0862">Zinc</keyword>
<dbReference type="GO" id="GO:0005739">
    <property type="term" value="C:mitochondrion"/>
    <property type="evidence" value="ECO:0007669"/>
    <property type="project" value="TreeGrafter"/>
</dbReference>
<dbReference type="Proteomes" id="UP001314263">
    <property type="component" value="Unassembled WGS sequence"/>
</dbReference>
<protein>
    <recommendedName>
        <fullName evidence="4">ribonuclease Z</fullName>
        <ecNumber evidence="4">3.1.26.11</ecNumber>
    </recommendedName>
</protein>
<dbReference type="GO" id="GO:0042781">
    <property type="term" value="F:3'-tRNA processing endoribonuclease activity"/>
    <property type="evidence" value="ECO:0007669"/>
    <property type="project" value="UniProtKB-EC"/>
</dbReference>
<dbReference type="CDD" id="cd07718">
    <property type="entry name" value="RNaseZ_ELAC1_ELAC2-C-term-like_MBL-fold"/>
    <property type="match status" value="1"/>
</dbReference>
<keyword evidence="13" id="KW-1185">Reference proteome</keyword>
<dbReference type="PANTHER" id="PTHR12553:SF49">
    <property type="entry name" value="ZINC PHOSPHODIESTERASE ELAC PROTEIN 2"/>
    <property type="match status" value="1"/>
</dbReference>
<evidence type="ECO:0000313" key="13">
    <source>
        <dbReference type="Proteomes" id="UP001314263"/>
    </source>
</evidence>
<dbReference type="AlphaFoldDB" id="A0AAV1IAF1"/>
<dbReference type="InterPro" id="IPR036866">
    <property type="entry name" value="RibonucZ/Hydroxyglut_hydro"/>
</dbReference>